<gene>
    <name evidence="1" type="ORF">M9H77_02385</name>
</gene>
<keyword evidence="2" id="KW-1185">Reference proteome</keyword>
<evidence type="ECO:0000313" key="1">
    <source>
        <dbReference type="EMBL" id="KAI5681158.1"/>
    </source>
</evidence>
<dbReference type="Proteomes" id="UP001060085">
    <property type="component" value="Linkage Group LG01"/>
</dbReference>
<reference evidence="2" key="1">
    <citation type="journal article" date="2023" name="Nat. Plants">
        <title>Single-cell RNA sequencing provides a high-resolution roadmap for understanding the multicellular compartmentation of specialized metabolism.</title>
        <authorList>
            <person name="Sun S."/>
            <person name="Shen X."/>
            <person name="Li Y."/>
            <person name="Li Y."/>
            <person name="Wang S."/>
            <person name="Li R."/>
            <person name="Zhang H."/>
            <person name="Shen G."/>
            <person name="Guo B."/>
            <person name="Wei J."/>
            <person name="Xu J."/>
            <person name="St-Pierre B."/>
            <person name="Chen S."/>
            <person name="Sun C."/>
        </authorList>
    </citation>
    <scope>NUCLEOTIDE SEQUENCE [LARGE SCALE GENOMIC DNA]</scope>
</reference>
<dbReference type="EMBL" id="CM044701">
    <property type="protein sequence ID" value="KAI5681158.1"/>
    <property type="molecule type" value="Genomic_DNA"/>
</dbReference>
<comment type="caution">
    <text evidence="1">The sequence shown here is derived from an EMBL/GenBank/DDBJ whole genome shotgun (WGS) entry which is preliminary data.</text>
</comment>
<accession>A0ACC0C867</accession>
<name>A0ACC0C867_CATRO</name>
<sequence length="269" mass="30988">MIGIVLKNNLFEMESSGLEFQGDHVDVVDADELGGQLGLEGIHHRLDFLEKNMNEICRETMSQMHKLISVMNNGETCDKGKGKRRKGMKLVDLSVLILKGACWERSEINSFQRKLFLKRRRVKRFGLEERDRGIRGGKRDVLDNLHVHGNVNETGIEDSNTWRNRTRHMSESSWETSYQSMGESRTGTTETGRKDLGDKHLWKRTANRVILSHHLIIGNRYRNRLKPWAPVSTEVESTSARHEIAMRIFMDDLNEVRDVVPNAFGYQIG</sequence>
<proteinExistence type="predicted"/>
<evidence type="ECO:0000313" key="2">
    <source>
        <dbReference type="Proteomes" id="UP001060085"/>
    </source>
</evidence>
<organism evidence="1 2">
    <name type="scientific">Catharanthus roseus</name>
    <name type="common">Madagascar periwinkle</name>
    <name type="synonym">Vinca rosea</name>
    <dbReference type="NCBI Taxonomy" id="4058"/>
    <lineage>
        <taxon>Eukaryota</taxon>
        <taxon>Viridiplantae</taxon>
        <taxon>Streptophyta</taxon>
        <taxon>Embryophyta</taxon>
        <taxon>Tracheophyta</taxon>
        <taxon>Spermatophyta</taxon>
        <taxon>Magnoliopsida</taxon>
        <taxon>eudicotyledons</taxon>
        <taxon>Gunneridae</taxon>
        <taxon>Pentapetalae</taxon>
        <taxon>asterids</taxon>
        <taxon>lamiids</taxon>
        <taxon>Gentianales</taxon>
        <taxon>Apocynaceae</taxon>
        <taxon>Rauvolfioideae</taxon>
        <taxon>Vinceae</taxon>
        <taxon>Catharanthinae</taxon>
        <taxon>Catharanthus</taxon>
    </lineage>
</organism>
<protein>
    <submittedName>
        <fullName evidence="1">Uncharacterized protein</fullName>
    </submittedName>
</protein>